<evidence type="ECO:0000256" key="1">
    <source>
        <dbReference type="ARBA" id="ARBA00022679"/>
    </source>
</evidence>
<feature type="domain" description="N-acetyltransferase" evidence="3">
    <location>
        <begin position="11"/>
        <end position="170"/>
    </location>
</feature>
<dbReference type="CDD" id="cd04301">
    <property type="entry name" value="NAT_SF"/>
    <property type="match status" value="1"/>
</dbReference>
<gene>
    <name evidence="4" type="ORF">B1757_05145</name>
</gene>
<accession>A0A2I1DN32</accession>
<dbReference type="SUPFAM" id="SSF55729">
    <property type="entry name" value="Acyl-CoA N-acyltransferases (Nat)"/>
    <property type="match status" value="1"/>
</dbReference>
<dbReference type="EMBL" id="MXAV01000019">
    <property type="protein sequence ID" value="PKY11290.1"/>
    <property type="molecule type" value="Genomic_DNA"/>
</dbReference>
<name>A0A2I1DN32_9PROT</name>
<dbReference type="InParanoid" id="A0A2I1DN32"/>
<organism evidence="4 5">
    <name type="scientific">Acidithiobacillus marinus</name>
    <dbReference type="NCBI Taxonomy" id="187490"/>
    <lineage>
        <taxon>Bacteria</taxon>
        <taxon>Pseudomonadati</taxon>
        <taxon>Pseudomonadota</taxon>
        <taxon>Acidithiobacillia</taxon>
        <taxon>Acidithiobacillales</taxon>
        <taxon>Acidithiobacillaceae</taxon>
        <taxon>Acidithiobacillus</taxon>
    </lineage>
</organism>
<sequence length="179" mass="20420">MSEYTESGSLFAVRQVNETNWPDYASDIKRIFNVEIAQSPYIYLSRLFNEHDIHQWFFNRLQKNGSLLVCTHTHSDKILGFATYGRFRNFAGSLDTVEHSVYVDSAVRSKGVGSFLLGEIVSTARLAGKKSMVGVIDADNLISLHLHDKAGFIRVGCMKSLGFKWDKYRDTWFVQRILS</sequence>
<dbReference type="Gene3D" id="3.40.630.30">
    <property type="match status" value="1"/>
</dbReference>
<evidence type="ECO:0000313" key="4">
    <source>
        <dbReference type="EMBL" id="PKY11290.1"/>
    </source>
</evidence>
<dbReference type="Proteomes" id="UP000234329">
    <property type="component" value="Unassembled WGS sequence"/>
</dbReference>
<dbReference type="PANTHER" id="PTHR43072:SF23">
    <property type="entry name" value="UPF0039 PROTEIN C11D3.02C"/>
    <property type="match status" value="1"/>
</dbReference>
<dbReference type="AlphaFoldDB" id="A0A2I1DN32"/>
<comment type="caution">
    <text evidence="4">The sequence shown here is derived from an EMBL/GenBank/DDBJ whole genome shotgun (WGS) entry which is preliminary data.</text>
</comment>
<reference evidence="4 5" key="1">
    <citation type="submission" date="2017-03" db="EMBL/GenBank/DDBJ databases">
        <title>Draft genime sequence of the acidophilic sulfur-oxidizing bacterium Acidithiobacillus sp. SH, isolated from seawater.</title>
        <authorList>
            <person name="Sharmin S."/>
            <person name="Tokuhisa M."/>
            <person name="Kanao T."/>
            <person name="Kamimura K."/>
        </authorList>
    </citation>
    <scope>NUCLEOTIDE SEQUENCE [LARGE SCALE GENOMIC DNA]</scope>
    <source>
        <strain evidence="4 5">SH</strain>
    </source>
</reference>
<keyword evidence="2" id="KW-0012">Acyltransferase</keyword>
<dbReference type="Pfam" id="PF00583">
    <property type="entry name" value="Acetyltransf_1"/>
    <property type="match status" value="1"/>
</dbReference>
<dbReference type="RefSeq" id="WP_101537302.1">
    <property type="nucleotide sequence ID" value="NZ_MXAV01000019.1"/>
</dbReference>
<dbReference type="InterPro" id="IPR000182">
    <property type="entry name" value="GNAT_dom"/>
</dbReference>
<dbReference type="PANTHER" id="PTHR43072">
    <property type="entry name" value="N-ACETYLTRANSFERASE"/>
    <property type="match status" value="1"/>
</dbReference>
<dbReference type="FunCoup" id="A0A2I1DN32">
    <property type="interactions" value="33"/>
</dbReference>
<evidence type="ECO:0000313" key="5">
    <source>
        <dbReference type="Proteomes" id="UP000234329"/>
    </source>
</evidence>
<evidence type="ECO:0000259" key="3">
    <source>
        <dbReference type="PROSITE" id="PS51186"/>
    </source>
</evidence>
<keyword evidence="1" id="KW-0808">Transferase</keyword>
<proteinExistence type="predicted"/>
<dbReference type="InterPro" id="IPR016181">
    <property type="entry name" value="Acyl_CoA_acyltransferase"/>
</dbReference>
<dbReference type="OrthoDB" id="5459937at2"/>
<evidence type="ECO:0000256" key="2">
    <source>
        <dbReference type="ARBA" id="ARBA00023315"/>
    </source>
</evidence>
<dbReference type="PROSITE" id="PS51186">
    <property type="entry name" value="GNAT"/>
    <property type="match status" value="1"/>
</dbReference>
<keyword evidence="5" id="KW-1185">Reference proteome</keyword>
<dbReference type="GO" id="GO:0016747">
    <property type="term" value="F:acyltransferase activity, transferring groups other than amino-acyl groups"/>
    <property type="evidence" value="ECO:0007669"/>
    <property type="project" value="InterPro"/>
</dbReference>
<protein>
    <recommendedName>
        <fullName evidence="3">N-acetyltransferase domain-containing protein</fullName>
    </recommendedName>
</protein>